<name>A0A6C0C5C5_9ZZZZ</name>
<protein>
    <submittedName>
        <fullName evidence="1">Uncharacterized protein</fullName>
    </submittedName>
</protein>
<sequence>METKYITLGIQLYGRQIDISYYGFVDSKKPHPFAVTDMMTIYPLGRKITYMIQDIEFAGFIDIPVLIYYSNNTIKITNEHKFNEMLEYLIGQFDKNNLTLYENVGVEIEYIDIRPLINPNNRITTLVNDQSPKQDRLRVLYDTIDQLVKPTSNVKIIYKCNDSSNNILICQIKTRMMYRYGEGYFLFYNDAVGTCKYDIYTGHMDMAWRDSVLHNIKSEYKKSYPNNFRYNVYDDVEEIESIQPTWRFNIDEYTTNLPNFDNRINVSLISMEIDVNFMLDMS</sequence>
<proteinExistence type="predicted"/>
<evidence type="ECO:0000313" key="1">
    <source>
        <dbReference type="EMBL" id="QHS99905.1"/>
    </source>
</evidence>
<dbReference type="EMBL" id="MN739352">
    <property type="protein sequence ID" value="QHS99905.1"/>
    <property type="molecule type" value="Genomic_DNA"/>
</dbReference>
<dbReference type="AlphaFoldDB" id="A0A6C0C5C5"/>
<organism evidence="1">
    <name type="scientific">viral metagenome</name>
    <dbReference type="NCBI Taxonomy" id="1070528"/>
    <lineage>
        <taxon>unclassified sequences</taxon>
        <taxon>metagenomes</taxon>
        <taxon>organismal metagenomes</taxon>
    </lineage>
</organism>
<reference evidence="1" key="1">
    <citation type="journal article" date="2020" name="Nature">
        <title>Giant virus diversity and host interactions through global metagenomics.</title>
        <authorList>
            <person name="Schulz F."/>
            <person name="Roux S."/>
            <person name="Paez-Espino D."/>
            <person name="Jungbluth S."/>
            <person name="Walsh D.A."/>
            <person name="Denef V.J."/>
            <person name="McMahon K.D."/>
            <person name="Konstantinidis K.T."/>
            <person name="Eloe-Fadrosh E.A."/>
            <person name="Kyrpides N.C."/>
            <person name="Woyke T."/>
        </authorList>
    </citation>
    <scope>NUCLEOTIDE SEQUENCE</scope>
    <source>
        <strain evidence="1">GVMAG-M-3300020192-26</strain>
    </source>
</reference>
<accession>A0A6C0C5C5</accession>